<organism evidence="1 2">
    <name type="scientific">Aphis craccivora</name>
    <name type="common">Cowpea aphid</name>
    <dbReference type="NCBI Taxonomy" id="307492"/>
    <lineage>
        <taxon>Eukaryota</taxon>
        <taxon>Metazoa</taxon>
        <taxon>Ecdysozoa</taxon>
        <taxon>Arthropoda</taxon>
        <taxon>Hexapoda</taxon>
        <taxon>Insecta</taxon>
        <taxon>Pterygota</taxon>
        <taxon>Neoptera</taxon>
        <taxon>Paraneoptera</taxon>
        <taxon>Hemiptera</taxon>
        <taxon>Sternorrhyncha</taxon>
        <taxon>Aphidomorpha</taxon>
        <taxon>Aphidoidea</taxon>
        <taxon>Aphididae</taxon>
        <taxon>Aphidini</taxon>
        <taxon>Aphis</taxon>
        <taxon>Aphis</taxon>
    </lineage>
</organism>
<sequence>SNFYEICRKRENLQRNDNDFKFFISHRYLKILPFPITYDHDLSSNDFKYFISRSSYNSERCDECIDFTMMGGFRWKSEYPWYIIEVKGVFTNSFQKNREKQKQKKAGKWIPLCCTLVEFESNDNYHCIRKTILNDDDLSGYNFQCLMKKVENLVLNFELLATYTKDFSNIDKNLVENLIQATSVFRPLQHKPFSPTTDNYILGWQIIFIHEKYFNSIVIIYKNLDLLSVNTKSSFENISSHGTDVATTHKLLHTNKCV</sequence>
<feature type="non-terminal residue" evidence="1">
    <location>
        <position position="258"/>
    </location>
</feature>
<dbReference type="Proteomes" id="UP000478052">
    <property type="component" value="Unassembled WGS sequence"/>
</dbReference>
<feature type="non-terminal residue" evidence="1">
    <location>
        <position position="1"/>
    </location>
</feature>
<reference evidence="1 2" key="1">
    <citation type="submission" date="2019-08" db="EMBL/GenBank/DDBJ databases">
        <title>Whole genome of Aphis craccivora.</title>
        <authorList>
            <person name="Voronova N.V."/>
            <person name="Shulinski R.S."/>
            <person name="Bandarenka Y.V."/>
            <person name="Zhorov D.G."/>
            <person name="Warner D."/>
        </authorList>
    </citation>
    <scope>NUCLEOTIDE SEQUENCE [LARGE SCALE GENOMIC DNA]</scope>
    <source>
        <strain evidence="1">180601</strain>
        <tissue evidence="1">Whole Body</tissue>
    </source>
</reference>
<evidence type="ECO:0000313" key="2">
    <source>
        <dbReference type="Proteomes" id="UP000478052"/>
    </source>
</evidence>
<proteinExistence type="predicted"/>
<name>A0A6G0YCV9_APHCR</name>
<accession>A0A6G0YCV9</accession>
<keyword evidence="2" id="KW-1185">Reference proteome</keyword>
<dbReference type="AlphaFoldDB" id="A0A6G0YCV9"/>
<dbReference type="EMBL" id="VUJU01004704">
    <property type="protein sequence ID" value="KAF0753528.1"/>
    <property type="molecule type" value="Genomic_DNA"/>
</dbReference>
<gene>
    <name evidence="1" type="ORF">FWK35_00013402</name>
</gene>
<comment type="caution">
    <text evidence="1">The sequence shown here is derived from an EMBL/GenBank/DDBJ whole genome shotgun (WGS) entry which is preliminary data.</text>
</comment>
<protein>
    <submittedName>
        <fullName evidence="1">Uncharacterized protein</fullName>
    </submittedName>
</protein>
<evidence type="ECO:0000313" key="1">
    <source>
        <dbReference type="EMBL" id="KAF0753528.1"/>
    </source>
</evidence>